<keyword evidence="1" id="KW-0812">Transmembrane</keyword>
<dbReference type="InterPro" id="IPR007110">
    <property type="entry name" value="Ig-like_dom"/>
</dbReference>
<reference evidence="3" key="2">
    <citation type="submission" date="2016-06" db="EMBL/GenBank/DDBJ databases">
        <title>The genome of a short-lived fish provides insights into sex chromosome evolution and the genetic control of aging.</title>
        <authorList>
            <person name="Reichwald K."/>
            <person name="Felder M."/>
            <person name="Petzold A."/>
            <person name="Koch P."/>
            <person name="Groth M."/>
            <person name="Platzer M."/>
        </authorList>
    </citation>
    <scope>NUCLEOTIDE SEQUENCE</scope>
    <source>
        <tissue evidence="3">Brain</tissue>
    </source>
</reference>
<feature type="non-terminal residue" evidence="3">
    <location>
        <position position="1"/>
    </location>
</feature>
<gene>
    <name evidence="3" type="primary">CABZ01043557.1</name>
</gene>
<keyword evidence="1" id="KW-0472">Membrane</keyword>
<keyword evidence="1" id="KW-1133">Transmembrane helix</keyword>
<dbReference type="EMBL" id="HADX01011624">
    <property type="protein sequence ID" value="SBP33856.1"/>
    <property type="molecule type" value="Transcribed_RNA"/>
</dbReference>
<dbReference type="PROSITE" id="PS50835">
    <property type="entry name" value="IG_LIKE"/>
    <property type="match status" value="1"/>
</dbReference>
<evidence type="ECO:0000256" key="1">
    <source>
        <dbReference type="SAM" id="Phobius"/>
    </source>
</evidence>
<protein>
    <recommendedName>
        <fullName evidence="2">Ig-like domain-containing protein</fullName>
    </recommendedName>
</protein>
<feature type="non-terminal residue" evidence="3">
    <location>
        <position position="105"/>
    </location>
</feature>
<name>A0A1A7YUJ1_9TELE</name>
<dbReference type="AlphaFoldDB" id="A0A1A7YUJ1"/>
<sequence length="105" mass="11855">CSSRAKPPVSSFSWFRISSEGVVKVAEGGIYRFNITGGGANYCEAAEDEEKPFRVSVYITIKTLGVVMLCSSFIILECWFRSRVSRKQAKDREEEDHVHRVMEAS</sequence>
<evidence type="ECO:0000313" key="3">
    <source>
        <dbReference type="EMBL" id="SBP33856.1"/>
    </source>
</evidence>
<reference evidence="3" key="1">
    <citation type="submission" date="2016-05" db="EMBL/GenBank/DDBJ databases">
        <authorList>
            <person name="Lavstsen T."/>
            <person name="Jespersen J.S."/>
        </authorList>
    </citation>
    <scope>NUCLEOTIDE SEQUENCE</scope>
    <source>
        <tissue evidence="3">Brain</tissue>
    </source>
</reference>
<feature type="transmembrane region" description="Helical" evidence="1">
    <location>
        <begin position="57"/>
        <end position="80"/>
    </location>
</feature>
<feature type="domain" description="Ig-like" evidence="2">
    <location>
        <begin position="1"/>
        <end position="56"/>
    </location>
</feature>
<accession>A0A1A7YUJ1</accession>
<evidence type="ECO:0000259" key="2">
    <source>
        <dbReference type="PROSITE" id="PS50835"/>
    </source>
</evidence>
<organism evidence="3">
    <name type="scientific">Iconisemion striatum</name>
    <dbReference type="NCBI Taxonomy" id="60296"/>
    <lineage>
        <taxon>Eukaryota</taxon>
        <taxon>Metazoa</taxon>
        <taxon>Chordata</taxon>
        <taxon>Craniata</taxon>
        <taxon>Vertebrata</taxon>
        <taxon>Euteleostomi</taxon>
        <taxon>Actinopterygii</taxon>
        <taxon>Neopterygii</taxon>
        <taxon>Teleostei</taxon>
        <taxon>Neoteleostei</taxon>
        <taxon>Acanthomorphata</taxon>
        <taxon>Ovalentaria</taxon>
        <taxon>Atherinomorphae</taxon>
        <taxon>Cyprinodontiformes</taxon>
        <taxon>Nothobranchiidae</taxon>
        <taxon>Iconisemion</taxon>
    </lineage>
</organism>
<proteinExistence type="predicted"/>